<evidence type="ECO:0000256" key="2">
    <source>
        <dbReference type="ARBA" id="ARBA00022475"/>
    </source>
</evidence>
<protein>
    <recommendedName>
        <fullName evidence="6">Single Cache domain-containing protein</fullName>
    </recommendedName>
</protein>
<comment type="caution">
    <text evidence="7">The sequence shown here is derived from an EMBL/GenBank/DDBJ whole genome shotgun (WGS) entry which is preliminary data.</text>
</comment>
<dbReference type="SMART" id="SM01049">
    <property type="entry name" value="Cache_2"/>
    <property type="match status" value="1"/>
</dbReference>
<evidence type="ECO:0000256" key="1">
    <source>
        <dbReference type="ARBA" id="ARBA00004651"/>
    </source>
</evidence>
<accession>A0ABU3WY53</accession>
<evidence type="ECO:0000259" key="6">
    <source>
        <dbReference type="SMART" id="SM01049"/>
    </source>
</evidence>
<dbReference type="Gene3D" id="3.30.450.20">
    <property type="entry name" value="PAS domain"/>
    <property type="match status" value="1"/>
</dbReference>
<keyword evidence="4" id="KW-1133">Transmembrane helix</keyword>
<keyword evidence="2" id="KW-1003">Cell membrane</keyword>
<evidence type="ECO:0000313" key="8">
    <source>
        <dbReference type="Proteomes" id="UP001281203"/>
    </source>
</evidence>
<comment type="subcellular location">
    <subcellularLocation>
        <location evidence="1">Cell membrane</location>
        <topology evidence="1">Multi-pass membrane protein</topology>
    </subcellularLocation>
</comment>
<evidence type="ECO:0000256" key="4">
    <source>
        <dbReference type="ARBA" id="ARBA00022989"/>
    </source>
</evidence>
<reference evidence="7 8" key="1">
    <citation type="submission" date="2019-10" db="EMBL/GenBank/DDBJ databases">
        <title>Isolation and characterization of Methanoculleus sp. Wushi-C6 from a hot spring well.</title>
        <authorList>
            <person name="Chen S.-C."/>
            <person name="Lan Z.-H."/>
            <person name="You Y.-T."/>
            <person name="Lai M.-C."/>
        </authorList>
    </citation>
    <scope>NUCLEOTIDE SEQUENCE [LARGE SCALE GENOMIC DNA]</scope>
    <source>
        <strain evidence="7 8">Wushi-C6</strain>
    </source>
</reference>
<evidence type="ECO:0000313" key="7">
    <source>
        <dbReference type="EMBL" id="MDV2480716.1"/>
    </source>
</evidence>
<sequence>MRSLAISFTVLLLLGLSLISAGCMQSESGAALLTPETTTVPQAQYTSNETLVAFVESAVAYVKENGKEAALAEFNDPNGSFVRGELYIYAYDFNGTTLAHPVNPEMVGVNRLNETEGGVGAFLRETGDAVRNGDGFARIAYINPTHDRTLESKLVYGVQVDEDWWLGSGIYTGPADLPAAANPAVRADYPAMIGVWRADDGAVYFLNDTIDRVPAGENTWVVTAQSDRVISGFKTFSLPDGTMENQTFVGIFNPDKETLSFIDGPGGWATGSLADPDTLFIAWTNPGGATATMAGALTLHRDNSE</sequence>
<gene>
    <name evidence="7" type="ORF">F8E02_01580</name>
</gene>
<feature type="domain" description="Single Cache" evidence="6">
    <location>
        <begin position="45"/>
        <end position="132"/>
    </location>
</feature>
<name>A0ABU3WY53_9EURY</name>
<keyword evidence="5" id="KW-0472">Membrane</keyword>
<proteinExistence type="predicted"/>
<dbReference type="Proteomes" id="UP001281203">
    <property type="component" value="Unassembled WGS sequence"/>
</dbReference>
<dbReference type="PROSITE" id="PS51257">
    <property type="entry name" value="PROKAR_LIPOPROTEIN"/>
    <property type="match status" value="1"/>
</dbReference>
<evidence type="ECO:0000256" key="5">
    <source>
        <dbReference type="ARBA" id="ARBA00023136"/>
    </source>
</evidence>
<keyword evidence="8" id="KW-1185">Reference proteome</keyword>
<dbReference type="EMBL" id="WBKO01000001">
    <property type="protein sequence ID" value="MDV2480716.1"/>
    <property type="molecule type" value="Genomic_DNA"/>
</dbReference>
<dbReference type="Pfam" id="PF17200">
    <property type="entry name" value="sCache_2"/>
    <property type="match status" value="1"/>
</dbReference>
<organism evidence="7 8">
    <name type="scientific">Methanoculleus caldifontis</name>
    <dbReference type="NCBI Taxonomy" id="2651577"/>
    <lineage>
        <taxon>Archaea</taxon>
        <taxon>Methanobacteriati</taxon>
        <taxon>Methanobacteriota</taxon>
        <taxon>Stenosarchaea group</taxon>
        <taxon>Methanomicrobia</taxon>
        <taxon>Methanomicrobiales</taxon>
        <taxon>Methanomicrobiaceae</taxon>
        <taxon>Methanoculleus</taxon>
    </lineage>
</organism>
<dbReference type="InterPro" id="IPR033480">
    <property type="entry name" value="sCache_2"/>
</dbReference>
<evidence type="ECO:0000256" key="3">
    <source>
        <dbReference type="ARBA" id="ARBA00022692"/>
    </source>
</evidence>
<keyword evidence="3" id="KW-0812">Transmembrane</keyword>